<proteinExistence type="predicted"/>
<evidence type="ECO:0000313" key="2">
    <source>
        <dbReference type="EMBL" id="BAB54396.1"/>
    </source>
</evidence>
<dbReference type="HOGENOM" id="CLU_2685287_0_0_5"/>
<accession>Q982R0</accession>
<dbReference type="PATRIC" id="fig|266835.9.peg.6824"/>
<feature type="region of interest" description="Disordered" evidence="1">
    <location>
        <begin position="52"/>
        <end position="74"/>
    </location>
</feature>
<dbReference type="Proteomes" id="UP000000552">
    <property type="component" value="Chromosome"/>
</dbReference>
<dbReference type="KEGG" id="mlo:msr8535"/>
<evidence type="ECO:0000313" key="3">
    <source>
        <dbReference type="Proteomes" id="UP000000552"/>
    </source>
</evidence>
<feature type="region of interest" description="Disordered" evidence="1">
    <location>
        <begin position="1"/>
        <end position="21"/>
    </location>
</feature>
<dbReference type="RefSeq" id="WP_010915695.1">
    <property type="nucleotide sequence ID" value="NC_002678.2"/>
</dbReference>
<gene>
    <name evidence="2" type="ordered locus">msr8535</name>
</gene>
<name>Q982R0_RHILO</name>
<protein>
    <submittedName>
        <fullName evidence="2">Msr8535 protein</fullName>
    </submittedName>
</protein>
<organism evidence="2 3">
    <name type="scientific">Mesorhizobium japonicum (strain LMG 29417 / CECT 9101 / MAFF 303099)</name>
    <name type="common">Mesorhizobium loti (strain MAFF 303099)</name>
    <dbReference type="NCBI Taxonomy" id="266835"/>
    <lineage>
        <taxon>Bacteria</taxon>
        <taxon>Pseudomonadati</taxon>
        <taxon>Pseudomonadota</taxon>
        <taxon>Alphaproteobacteria</taxon>
        <taxon>Hyphomicrobiales</taxon>
        <taxon>Phyllobacteriaceae</taxon>
        <taxon>Mesorhizobium</taxon>
    </lineage>
</organism>
<dbReference type="AlphaFoldDB" id="Q982R0"/>
<dbReference type="EMBL" id="BA000012">
    <property type="protein sequence ID" value="BAB54396.1"/>
    <property type="molecule type" value="Genomic_DNA"/>
</dbReference>
<evidence type="ECO:0000256" key="1">
    <source>
        <dbReference type="SAM" id="MobiDB-lite"/>
    </source>
</evidence>
<sequence>MRKPSRTAPTASAGPEAILPLTDFRGDPWNTGNKWAVAFRAGVLSSPVPAEFAQKARDDGKAAPACEPAPEKQD</sequence>
<reference evidence="2 3" key="1">
    <citation type="journal article" date="2000" name="DNA Res.">
        <title>Complete genome structure of the nitrogen-fixing symbiotic bacterium Mesorhizobium loti.</title>
        <authorList>
            <person name="Kaneko T."/>
            <person name="Nakamura Y."/>
            <person name="Sato S."/>
            <person name="Asamizu E."/>
            <person name="Kato T."/>
            <person name="Sasamoto S."/>
            <person name="Watanabe A."/>
            <person name="Idesawa K."/>
            <person name="Ishikawa A."/>
            <person name="Kawashima K."/>
            <person name="Kimura T."/>
            <person name="Kishida Y."/>
            <person name="Kiyokawa C."/>
            <person name="Kohara M."/>
            <person name="Matsumoto M."/>
            <person name="Matsuno A."/>
            <person name="Mochizuki Y."/>
            <person name="Nakayama S."/>
            <person name="Nakazaki N."/>
            <person name="Shimpo S."/>
            <person name="Sugimoto M."/>
            <person name="Takeuchi C."/>
            <person name="Yamada M."/>
            <person name="Tabata S."/>
        </authorList>
    </citation>
    <scope>NUCLEOTIDE SEQUENCE [LARGE SCALE GENOMIC DNA]</scope>
    <source>
        <strain evidence="3">LMG 29417 / CECT 9101 / MAFF 303099</strain>
    </source>
</reference>